<dbReference type="InterPro" id="IPR019099">
    <property type="entry name" value="Uncharacterised_PGPGW_TM"/>
</dbReference>
<comment type="caution">
    <text evidence="2">The sequence shown here is derived from an EMBL/GenBank/DDBJ whole genome shotgun (WGS) entry which is preliminary data.</text>
</comment>
<organism evidence="2 3">
    <name type="scientific">Nocardioides potassii</name>
    <dbReference type="NCBI Taxonomy" id="2911371"/>
    <lineage>
        <taxon>Bacteria</taxon>
        <taxon>Bacillati</taxon>
        <taxon>Actinomycetota</taxon>
        <taxon>Actinomycetes</taxon>
        <taxon>Propionibacteriales</taxon>
        <taxon>Nocardioidaceae</taxon>
        <taxon>Nocardioides</taxon>
    </lineage>
</organism>
<keyword evidence="1" id="KW-1133">Transmembrane helix</keyword>
<evidence type="ECO:0000313" key="2">
    <source>
        <dbReference type="EMBL" id="MCF6377375.1"/>
    </source>
</evidence>
<keyword evidence="3" id="KW-1185">Reference proteome</keyword>
<accession>A0ABS9HAU9</accession>
<keyword evidence="1" id="KW-0812">Transmembrane</keyword>
<name>A0ABS9HAU9_9ACTN</name>
<feature type="transmembrane region" description="Helical" evidence="1">
    <location>
        <begin position="12"/>
        <end position="42"/>
    </location>
</feature>
<feature type="transmembrane region" description="Helical" evidence="1">
    <location>
        <begin position="113"/>
        <end position="134"/>
    </location>
</feature>
<evidence type="ECO:0000313" key="3">
    <source>
        <dbReference type="Proteomes" id="UP001201161"/>
    </source>
</evidence>
<reference evidence="2 3" key="1">
    <citation type="submission" date="2022-01" db="EMBL/GenBank/DDBJ databases">
        <title>Nocardioides sp. nov., an actinomycete isolated from mining soil.</title>
        <authorList>
            <person name="Liu L."/>
        </authorList>
    </citation>
    <scope>NUCLEOTIDE SEQUENCE [LARGE SCALE GENOMIC DNA]</scope>
    <source>
        <strain evidence="2 3">KLBMP 9356</strain>
    </source>
</reference>
<keyword evidence="1" id="KW-0472">Membrane</keyword>
<protein>
    <submittedName>
        <fullName evidence="2">PGPGW domain-containing protein</fullName>
    </submittedName>
</protein>
<dbReference type="Proteomes" id="UP001201161">
    <property type="component" value="Unassembled WGS sequence"/>
</dbReference>
<dbReference type="EMBL" id="JAKJHZ010000005">
    <property type="protein sequence ID" value="MCF6377375.1"/>
    <property type="molecule type" value="Genomic_DNA"/>
</dbReference>
<sequence length="158" mass="17216">MTGAAKRIGLEVAGWALLVIGIIAIPLPGPGLLGVFAGLLLLSQQYEWAEKRVEPVKMKALLGAAQGVESWPKIIVSVIAALLLAGAGVVWILGPAQPSWWPLPEWSWLPGGMWTGITQIASAIFALGFIIYSYRRYHGNEEEIQELRDRVEELSSKD</sequence>
<proteinExistence type="predicted"/>
<feature type="transmembrane region" description="Helical" evidence="1">
    <location>
        <begin position="74"/>
        <end position="93"/>
    </location>
</feature>
<dbReference type="Pfam" id="PF09656">
    <property type="entry name" value="PGPGW"/>
    <property type="match status" value="1"/>
</dbReference>
<evidence type="ECO:0000256" key="1">
    <source>
        <dbReference type="SAM" id="Phobius"/>
    </source>
</evidence>
<gene>
    <name evidence="2" type="ORF">L2K70_07140</name>
</gene>
<dbReference type="RefSeq" id="WP_236400774.1">
    <property type="nucleotide sequence ID" value="NZ_JAKJHZ010000005.1"/>
</dbReference>